<organism evidence="3 4">
    <name type="scientific">Thalassotalea nanhaiensis</name>
    <dbReference type="NCBI Taxonomy" id="3065648"/>
    <lineage>
        <taxon>Bacteria</taxon>
        <taxon>Pseudomonadati</taxon>
        <taxon>Pseudomonadota</taxon>
        <taxon>Gammaproteobacteria</taxon>
        <taxon>Alteromonadales</taxon>
        <taxon>Colwelliaceae</taxon>
        <taxon>Thalassotalea</taxon>
    </lineage>
</organism>
<feature type="domain" description="Integrase catalytic" evidence="2">
    <location>
        <begin position="239"/>
        <end position="439"/>
    </location>
</feature>
<dbReference type="EMBL" id="CP134146">
    <property type="protein sequence ID" value="WNC68025.1"/>
    <property type="molecule type" value="Genomic_DNA"/>
</dbReference>
<gene>
    <name evidence="3" type="ORF">RI845_16055</name>
</gene>
<evidence type="ECO:0000313" key="4">
    <source>
        <dbReference type="Proteomes" id="UP001248581"/>
    </source>
</evidence>
<evidence type="ECO:0000256" key="1">
    <source>
        <dbReference type="SAM" id="MobiDB-lite"/>
    </source>
</evidence>
<dbReference type="SUPFAM" id="SSF53098">
    <property type="entry name" value="Ribonuclease H-like"/>
    <property type="match status" value="1"/>
</dbReference>
<dbReference type="PROSITE" id="PS50994">
    <property type="entry name" value="INTEGRASE"/>
    <property type="match status" value="1"/>
</dbReference>
<evidence type="ECO:0000259" key="2">
    <source>
        <dbReference type="PROSITE" id="PS50994"/>
    </source>
</evidence>
<reference evidence="4" key="1">
    <citation type="submission" date="2023-09" db="EMBL/GenBank/DDBJ databases">
        <authorList>
            <person name="Li S."/>
            <person name="Li X."/>
            <person name="Zhang C."/>
            <person name="Zhao Z."/>
        </authorList>
    </citation>
    <scope>NUCLEOTIDE SEQUENCE [LARGE SCALE GENOMIC DNA]</scope>
    <source>
        <strain evidence="4">SQ345</strain>
    </source>
</reference>
<sequence length="652" mass="75944">MHQAPTIGEKYICSDNIIRIFYFHINNMLYLVNEDDPKDVEPYSRNDFDKERILNNIEKIASNEGYVITPYQKEQAKIRKPYIDALEQLISEGYCYSTEKTYEDLIKIVPMPAGRIKHYSQKHICKWFKAYNENNRHLELSIKDRKPRCNQLQINDEECLMSFLYSGLGSNCNNKQMHRKYQRYVGDCRTNWKDETLNVADISTMRRRLKKITQLDWAIACGDKESAKKLSLTRQRKIRVDKALERVEIDCLHLNVALINDLTSEVITKVILYVAIDVKTRYPLSVVVQFGGGENSAGVLNLFRNMFIESSNELNAFGLPQYVIADNGTAFNNIMIDELTQALELSYVRTATGAAQHKPFIESFFNKLRVEFCEAKLEGYEKKYHNQELSSYQTTKLKNRVKITYRQFLHALNDHLIEYVNTKHKTANLVPQEAWNAALNDMDVLQPSYEEIRKRFHVESDEGRSIYERGSMSLDYEHFSNAELNVYRNEWLNNSSAKSPETTIYHDRFDLRSVTIVRLDEETDIGEKMDLKNLDFDIINEAKSFDFAKEKPDFNMFALNETVLTQMDEVILRVNPDGIKKSKSRKTPRSGKPVSSYEENLAKGMSSINRINQSNLFKATRPKKSPLEEESHASEHSNSDYKNQHDNLKEWD</sequence>
<feature type="compositionally biased region" description="Basic and acidic residues" evidence="1">
    <location>
        <begin position="625"/>
        <end position="652"/>
    </location>
</feature>
<feature type="region of interest" description="Disordered" evidence="1">
    <location>
        <begin position="579"/>
        <end position="652"/>
    </location>
</feature>
<protein>
    <recommendedName>
        <fullName evidence="2">Integrase catalytic domain-containing protein</fullName>
    </recommendedName>
</protein>
<dbReference type="InterPro" id="IPR036397">
    <property type="entry name" value="RNaseH_sf"/>
</dbReference>
<dbReference type="InterPro" id="IPR001584">
    <property type="entry name" value="Integrase_cat-core"/>
</dbReference>
<evidence type="ECO:0000313" key="3">
    <source>
        <dbReference type="EMBL" id="WNC68025.1"/>
    </source>
</evidence>
<proteinExistence type="predicted"/>
<keyword evidence="4" id="KW-1185">Reference proteome</keyword>
<feature type="compositionally biased region" description="Polar residues" evidence="1">
    <location>
        <begin position="606"/>
        <end position="617"/>
    </location>
</feature>
<dbReference type="Proteomes" id="UP001248581">
    <property type="component" value="Chromosome"/>
</dbReference>
<dbReference type="InterPro" id="IPR012337">
    <property type="entry name" value="RNaseH-like_sf"/>
</dbReference>
<name>A0ABY9TH18_9GAMM</name>
<dbReference type="Gene3D" id="3.30.420.10">
    <property type="entry name" value="Ribonuclease H-like superfamily/Ribonuclease H"/>
    <property type="match status" value="1"/>
</dbReference>
<accession>A0ABY9TH18</accession>
<dbReference type="RefSeq" id="WP_348387183.1">
    <property type="nucleotide sequence ID" value="NZ_CP134146.1"/>
</dbReference>